<organism evidence="5 6">
    <name type="scientific">Phialemonium thermophilum</name>
    <dbReference type="NCBI Taxonomy" id="223376"/>
    <lineage>
        <taxon>Eukaryota</taxon>
        <taxon>Fungi</taxon>
        <taxon>Dikarya</taxon>
        <taxon>Ascomycota</taxon>
        <taxon>Pezizomycotina</taxon>
        <taxon>Sordariomycetes</taxon>
        <taxon>Sordariomycetidae</taxon>
        <taxon>Cephalothecales</taxon>
        <taxon>Cephalothecaceae</taxon>
        <taxon>Phialemonium</taxon>
    </lineage>
</organism>
<evidence type="ECO:0000313" key="6">
    <source>
        <dbReference type="Proteomes" id="UP001586593"/>
    </source>
</evidence>
<dbReference type="Gene3D" id="1.10.238.100">
    <property type="entry name" value="YAP1 redox domain. Chain B"/>
    <property type="match status" value="1"/>
</dbReference>
<dbReference type="InterPro" id="IPR046347">
    <property type="entry name" value="bZIP_sf"/>
</dbReference>
<dbReference type="InterPro" id="IPR004827">
    <property type="entry name" value="bZIP"/>
</dbReference>
<proteinExistence type="predicted"/>
<evidence type="ECO:0000256" key="2">
    <source>
        <dbReference type="ARBA" id="ARBA00023242"/>
    </source>
</evidence>
<evidence type="ECO:0000259" key="4">
    <source>
        <dbReference type="SMART" id="SM00338"/>
    </source>
</evidence>
<feature type="compositionally biased region" description="Basic and acidic residues" evidence="3">
    <location>
        <begin position="12"/>
        <end position="24"/>
    </location>
</feature>
<reference evidence="5 6" key="1">
    <citation type="journal article" date="2024" name="Commun. Biol.">
        <title>Comparative genomic analysis of thermophilic fungi reveals convergent evolutionary adaptations and gene losses.</title>
        <authorList>
            <person name="Steindorff A.S."/>
            <person name="Aguilar-Pontes M.V."/>
            <person name="Robinson A.J."/>
            <person name="Andreopoulos B."/>
            <person name="LaButti K."/>
            <person name="Kuo A."/>
            <person name="Mondo S."/>
            <person name="Riley R."/>
            <person name="Otillar R."/>
            <person name="Haridas S."/>
            <person name="Lipzen A."/>
            <person name="Grimwood J."/>
            <person name="Schmutz J."/>
            <person name="Clum A."/>
            <person name="Reid I.D."/>
            <person name="Moisan M.C."/>
            <person name="Butler G."/>
            <person name="Nguyen T.T.M."/>
            <person name="Dewar K."/>
            <person name="Conant G."/>
            <person name="Drula E."/>
            <person name="Henrissat B."/>
            <person name="Hansel C."/>
            <person name="Singer S."/>
            <person name="Hutchinson M.I."/>
            <person name="de Vries R.P."/>
            <person name="Natvig D.O."/>
            <person name="Powell A.J."/>
            <person name="Tsang A."/>
            <person name="Grigoriev I.V."/>
        </authorList>
    </citation>
    <scope>NUCLEOTIDE SEQUENCE [LARGE SCALE GENOMIC DNA]</scope>
    <source>
        <strain evidence="5 6">ATCC 24622</strain>
    </source>
</reference>
<dbReference type="SUPFAM" id="SSF57959">
    <property type="entry name" value="Leucine zipper domain"/>
    <property type="match status" value="1"/>
</dbReference>
<dbReference type="SMART" id="SM00338">
    <property type="entry name" value="BRLZ"/>
    <property type="match status" value="1"/>
</dbReference>
<feature type="region of interest" description="Disordered" evidence="3">
    <location>
        <begin position="11"/>
        <end position="32"/>
    </location>
</feature>
<protein>
    <recommendedName>
        <fullName evidence="4">BZIP domain-containing protein</fullName>
    </recommendedName>
</protein>
<dbReference type="CDD" id="cd14688">
    <property type="entry name" value="bZIP_YAP"/>
    <property type="match status" value="1"/>
</dbReference>
<accession>A0ABR3XQU8</accession>
<comment type="caution">
    <text evidence="5">The sequence shown here is derived from an EMBL/GenBank/DDBJ whole genome shotgun (WGS) entry which is preliminary data.</text>
</comment>
<evidence type="ECO:0000256" key="3">
    <source>
        <dbReference type="SAM" id="MobiDB-lite"/>
    </source>
</evidence>
<keyword evidence="2" id="KW-0539">Nucleus</keyword>
<dbReference type="Proteomes" id="UP001586593">
    <property type="component" value="Unassembled WGS sequence"/>
</dbReference>
<evidence type="ECO:0000313" key="5">
    <source>
        <dbReference type="EMBL" id="KAL1878105.1"/>
    </source>
</evidence>
<comment type="subcellular location">
    <subcellularLocation>
        <location evidence="1">Nucleus</location>
    </subcellularLocation>
</comment>
<keyword evidence="6" id="KW-1185">Reference proteome</keyword>
<gene>
    <name evidence="5" type="ORF">VTK73DRAFT_8066</name>
</gene>
<dbReference type="EMBL" id="JAZHXJ010000056">
    <property type="protein sequence ID" value="KAL1878105.1"/>
    <property type="molecule type" value="Genomic_DNA"/>
</dbReference>
<dbReference type="Gene3D" id="1.20.5.170">
    <property type="match status" value="1"/>
</dbReference>
<name>A0ABR3XQU8_9PEZI</name>
<sequence length="346" mass="38137">MPTDVFRFFRPTGDRAKDRPETRRAQLRRAQQAYRQRKDRYTKSLEAEVARLQATETKLLHETQNLRASMEALTNLLLMYGIDIPVHLEETKEVGKHDAHPALHQRGNLDCSVGAAQREVSHLHAGTRPTSRFEPKNGTSAIARDYYLGDSDASWPAGTRCDDGLTLWPVGLIDSPQSNISSGNDQLPTSPASPRLADLDATAVGMEFVLALESPCLGHLRGDPDNPDQPGGHALTVSAHLLFQCPSSAPPDADILKDACGRTPRSILDKLLSLSTDLALEGEVTPVQAWARLRHHPLFGGLEVDRLRYLTDKLIKAIKCHGYGAVLTNNVFENLLHEALVEGRPF</sequence>
<dbReference type="PANTHER" id="PTHR40621">
    <property type="entry name" value="TRANSCRIPTION FACTOR KAPC-RELATED"/>
    <property type="match status" value="1"/>
</dbReference>
<evidence type="ECO:0000256" key="1">
    <source>
        <dbReference type="ARBA" id="ARBA00004123"/>
    </source>
</evidence>
<dbReference type="PANTHER" id="PTHR40621:SF6">
    <property type="entry name" value="AP-1-LIKE TRANSCRIPTION FACTOR YAP1-RELATED"/>
    <property type="match status" value="1"/>
</dbReference>
<dbReference type="InterPro" id="IPR050936">
    <property type="entry name" value="AP-1-like"/>
</dbReference>
<feature type="domain" description="BZIP" evidence="4">
    <location>
        <begin position="15"/>
        <end position="79"/>
    </location>
</feature>